<evidence type="ECO:0000256" key="1">
    <source>
        <dbReference type="ARBA" id="ARBA00004651"/>
    </source>
</evidence>
<dbReference type="OrthoDB" id="10006946at2759"/>
<dbReference type="GO" id="GO:0015677">
    <property type="term" value="P:copper ion import"/>
    <property type="evidence" value="ECO:0007669"/>
    <property type="project" value="TreeGrafter"/>
</dbReference>
<dbReference type="PROSITE" id="PS51384">
    <property type="entry name" value="FAD_FR"/>
    <property type="match status" value="1"/>
</dbReference>
<dbReference type="InterPro" id="IPR013130">
    <property type="entry name" value="Fe3_Rdtase_TM_dom"/>
</dbReference>
<evidence type="ECO:0000313" key="17">
    <source>
        <dbReference type="Proteomes" id="UP000027195"/>
    </source>
</evidence>
<evidence type="ECO:0000256" key="2">
    <source>
        <dbReference type="ARBA" id="ARBA00006278"/>
    </source>
</evidence>
<evidence type="ECO:0000256" key="7">
    <source>
        <dbReference type="ARBA" id="ARBA00022982"/>
    </source>
</evidence>
<keyword evidence="8 14" id="KW-1133">Transmembrane helix</keyword>
<comment type="catalytic activity">
    <reaction evidence="12">
        <text>2 a Fe(II)-siderophore + NADP(+) + H(+) = 2 a Fe(III)-siderophore + NADPH</text>
        <dbReference type="Rhea" id="RHEA:28795"/>
        <dbReference type="Rhea" id="RHEA-COMP:11342"/>
        <dbReference type="Rhea" id="RHEA-COMP:11344"/>
        <dbReference type="ChEBI" id="CHEBI:15378"/>
        <dbReference type="ChEBI" id="CHEBI:29033"/>
        <dbReference type="ChEBI" id="CHEBI:29034"/>
        <dbReference type="ChEBI" id="CHEBI:57783"/>
        <dbReference type="ChEBI" id="CHEBI:58349"/>
        <dbReference type="EC" id="1.16.1.9"/>
    </reaction>
</comment>
<keyword evidence="6 14" id="KW-0812">Transmembrane</keyword>
<protein>
    <recommendedName>
        <fullName evidence="3">ferric-chelate reductase (NADPH)</fullName>
        <ecNumber evidence="3">1.16.1.9</ecNumber>
    </recommendedName>
</protein>
<feature type="region of interest" description="Disordered" evidence="13">
    <location>
        <begin position="913"/>
        <end position="1038"/>
    </location>
</feature>
<keyword evidence="7" id="KW-0249">Electron transport</keyword>
<dbReference type="InParanoid" id="A0A067MRA2"/>
<dbReference type="PANTHER" id="PTHR32361">
    <property type="entry name" value="FERRIC/CUPRIC REDUCTASE TRANSMEMBRANE COMPONENT"/>
    <property type="match status" value="1"/>
</dbReference>
<dbReference type="Gene3D" id="3.40.50.80">
    <property type="entry name" value="Nucleotide-binding domain of ferredoxin-NADP reductase (FNR) module"/>
    <property type="match status" value="1"/>
</dbReference>
<keyword evidence="4" id="KW-0813">Transport</keyword>
<dbReference type="EMBL" id="KL198022">
    <property type="protein sequence ID" value="KDQ18124.1"/>
    <property type="molecule type" value="Genomic_DNA"/>
</dbReference>
<evidence type="ECO:0000256" key="10">
    <source>
        <dbReference type="ARBA" id="ARBA00023065"/>
    </source>
</evidence>
<evidence type="ECO:0000256" key="11">
    <source>
        <dbReference type="ARBA" id="ARBA00023136"/>
    </source>
</evidence>
<dbReference type="HOGENOM" id="CLU_009442_0_0_1"/>
<dbReference type="SFLD" id="SFLDS00052">
    <property type="entry name" value="Ferric_Reductase_Domain"/>
    <property type="match status" value="1"/>
</dbReference>
<feature type="transmembrane region" description="Helical" evidence="14">
    <location>
        <begin position="147"/>
        <end position="167"/>
    </location>
</feature>
<feature type="region of interest" description="Disordered" evidence="13">
    <location>
        <begin position="434"/>
        <end position="493"/>
    </location>
</feature>
<feature type="region of interest" description="Disordered" evidence="13">
    <location>
        <begin position="659"/>
        <end position="678"/>
    </location>
</feature>
<dbReference type="InterPro" id="IPR039261">
    <property type="entry name" value="FNR_nucleotide-bd"/>
</dbReference>
<accession>A0A067MRA2</accession>
<feature type="compositionally biased region" description="Pro residues" evidence="13">
    <location>
        <begin position="558"/>
        <end position="569"/>
    </location>
</feature>
<proteinExistence type="inferred from homology"/>
<evidence type="ECO:0000256" key="13">
    <source>
        <dbReference type="SAM" id="MobiDB-lite"/>
    </source>
</evidence>
<feature type="compositionally biased region" description="Basic and acidic residues" evidence="13">
    <location>
        <begin position="663"/>
        <end position="674"/>
    </location>
</feature>
<keyword evidence="17" id="KW-1185">Reference proteome</keyword>
<feature type="region of interest" description="Disordered" evidence="13">
    <location>
        <begin position="828"/>
        <end position="890"/>
    </location>
</feature>
<feature type="compositionally biased region" description="Polar residues" evidence="13">
    <location>
        <begin position="1003"/>
        <end position="1023"/>
    </location>
</feature>
<keyword evidence="10" id="KW-0406">Ion transport</keyword>
<evidence type="ECO:0000313" key="16">
    <source>
        <dbReference type="EMBL" id="KDQ18124.1"/>
    </source>
</evidence>
<evidence type="ECO:0000256" key="9">
    <source>
        <dbReference type="ARBA" id="ARBA00023002"/>
    </source>
</evidence>
<gene>
    <name evidence="16" type="ORF">BOTBODRAFT_29454</name>
</gene>
<feature type="compositionally biased region" description="Basic and acidic residues" evidence="13">
    <location>
        <begin position="457"/>
        <end position="478"/>
    </location>
</feature>
<feature type="transmembrane region" description="Helical" evidence="14">
    <location>
        <begin position="314"/>
        <end position="335"/>
    </location>
</feature>
<dbReference type="CDD" id="cd06186">
    <property type="entry name" value="NOX_Duox_like_FAD_NADP"/>
    <property type="match status" value="1"/>
</dbReference>
<keyword evidence="5" id="KW-1003">Cell membrane</keyword>
<dbReference type="InterPro" id="IPR017938">
    <property type="entry name" value="Riboflavin_synthase-like_b-brl"/>
</dbReference>
<evidence type="ECO:0000256" key="4">
    <source>
        <dbReference type="ARBA" id="ARBA00022448"/>
    </source>
</evidence>
<reference evidence="17" key="1">
    <citation type="journal article" date="2014" name="Proc. Natl. Acad. Sci. U.S.A.">
        <title>Extensive sampling of basidiomycete genomes demonstrates inadequacy of the white-rot/brown-rot paradigm for wood decay fungi.</title>
        <authorList>
            <person name="Riley R."/>
            <person name="Salamov A.A."/>
            <person name="Brown D.W."/>
            <person name="Nagy L.G."/>
            <person name="Floudas D."/>
            <person name="Held B.W."/>
            <person name="Levasseur A."/>
            <person name="Lombard V."/>
            <person name="Morin E."/>
            <person name="Otillar R."/>
            <person name="Lindquist E.A."/>
            <person name="Sun H."/>
            <person name="LaButti K.M."/>
            <person name="Schmutz J."/>
            <person name="Jabbour D."/>
            <person name="Luo H."/>
            <person name="Baker S.E."/>
            <person name="Pisabarro A.G."/>
            <person name="Walton J.D."/>
            <person name="Blanchette R.A."/>
            <person name="Henrissat B."/>
            <person name="Martin F."/>
            <person name="Cullen D."/>
            <person name="Hibbett D.S."/>
            <person name="Grigoriev I.V."/>
        </authorList>
    </citation>
    <scope>NUCLEOTIDE SEQUENCE [LARGE SCALE GENOMIC DNA]</scope>
    <source>
        <strain evidence="17">FD-172 SS1</strain>
    </source>
</reference>
<dbReference type="Pfam" id="PF08022">
    <property type="entry name" value="FAD_binding_8"/>
    <property type="match status" value="1"/>
</dbReference>
<feature type="transmembrane region" description="Helical" evidence="14">
    <location>
        <begin position="229"/>
        <end position="253"/>
    </location>
</feature>
<feature type="transmembrane region" description="Helical" evidence="14">
    <location>
        <begin position="79"/>
        <end position="99"/>
    </location>
</feature>
<dbReference type="GO" id="GO:0006879">
    <property type="term" value="P:intracellular iron ion homeostasis"/>
    <property type="evidence" value="ECO:0007669"/>
    <property type="project" value="TreeGrafter"/>
</dbReference>
<feature type="transmembrane region" description="Helical" evidence="14">
    <location>
        <begin position="274"/>
        <end position="292"/>
    </location>
</feature>
<dbReference type="GO" id="GO:0005886">
    <property type="term" value="C:plasma membrane"/>
    <property type="evidence" value="ECO:0007669"/>
    <property type="project" value="UniProtKB-SubCell"/>
</dbReference>
<sequence length="1175" mass="128725">MSAAPTSSGSPVVPLTTASLASTYIPPFASASPSLSSDLPSPTQPWRNPSPTTPDISDDYAWVDTYLSIHKMSTPSYRYAYILWLLIVLFVLIFALLHLTSSRGGTIGAAWSKFSLRRRTWRKKAALGAIRKSNQPHRQPSSWRSNAQLLTIFILSVGPFALCAVGPDYIAPNVKTWDLASRFTRRALSGDSIFPFGLVSRDPVAVPSAAQPSYTIAKAWWTAGGRTGIIAFALFPLCVLLALKAQPFALFSLSFLTQLHFDKLAGLHIWTGRLIWFITTLHVATWGVQLGLDKRGADGGLGCVWNYVWTYDKFVYGGIGYVLLSLITLLSVSPIRARYYEYFHFSHIVLTAGTLVFSALHFPPIGWWCWSALILWAGERVWRWCRIVYVNGIFTIESVNPEGRRAANIEGGYKKSHMPLDAWELEVVRKDSLEERNNRQSRRTSYKSSGSAIYPDKAGRDRRVDTRSSLDRSSDKPFTESIYGNLPGHEADMGQSRMSAATYLSDGSGVELIPYGLPMPISESRKNSLGSPFEFDTPGRGRSTPALSVRTAANRPMSPRPPPSSPPAPGYARAVLLPGRTIRLTVVTARVITWAPGQHVLLTIPMVSRFTSHPFTIASVCDNTDVGTGGSQIMLLIRARQGFTKKLWDEVTRIGNSQCSTRWKGEGDGAEKGGRASTSALAQQQQTPILPRMESASGGVLLRAIVDGPYGSSARARWGAHSTVVLVAGGSGVSFTLAVLEYLCLCIAGRDGHSLGGRAEVFKTNRIRFVWLVREYSHILWCASVIRRCIEMVPREALQVDLFVSNFVLPKPDFGILSMLADSTSDTLAPPAPPFAKPRSSTSSDSEMYHTDDSMAELGYSDGGLPTTSYPSQRRSYATEVEASTSAISEDGHVLDLTNFNGEEETRTAAEVKLSMQVRKEGKLRRARSRKKSRGGAEDHSSSPTRRQSRQVYKVRDELPSHQQQPQRSLQRSNTLSTPDLREPGSSEKRKAKARAHERQVLTVPNTPTHPSGLSSPTETVTEGHSVPLPTLSDPKALSRLSLPEPAVGRRHLHSPTAYGAYADARSSPDQGSVSHVRNKSVSSMIPAEYGFADEDDVEDLKFVSELARPGKPKLDRILGDEVKNSSGATAVGCCGPTSLDALVRKVVAAHINPARVRDGDPRGNITLISEDFEW</sequence>
<dbReference type="Pfam" id="PF01794">
    <property type="entry name" value="Ferric_reduct"/>
    <property type="match status" value="1"/>
</dbReference>
<dbReference type="InterPro" id="IPR017927">
    <property type="entry name" value="FAD-bd_FR_type"/>
</dbReference>
<dbReference type="Proteomes" id="UP000027195">
    <property type="component" value="Unassembled WGS sequence"/>
</dbReference>
<feature type="transmembrane region" description="Helical" evidence="14">
    <location>
        <begin position="342"/>
        <end position="362"/>
    </location>
</feature>
<dbReference type="InterPro" id="IPR013121">
    <property type="entry name" value="Fe_red_NAD-bd_6"/>
</dbReference>
<dbReference type="InterPro" id="IPR013112">
    <property type="entry name" value="FAD-bd_8"/>
</dbReference>
<evidence type="ECO:0000256" key="12">
    <source>
        <dbReference type="ARBA" id="ARBA00048483"/>
    </source>
</evidence>
<dbReference type="AlphaFoldDB" id="A0A067MRA2"/>
<feature type="compositionally biased region" description="Polar residues" evidence="13">
    <location>
        <begin position="961"/>
        <end position="978"/>
    </location>
</feature>
<keyword evidence="11 14" id="KW-0472">Membrane</keyword>
<evidence type="ECO:0000256" key="6">
    <source>
        <dbReference type="ARBA" id="ARBA00022692"/>
    </source>
</evidence>
<comment type="similarity">
    <text evidence="2">Belongs to the ferric reductase (FRE) family.</text>
</comment>
<keyword evidence="9" id="KW-0560">Oxidoreductase</keyword>
<dbReference type="GO" id="GO:0006826">
    <property type="term" value="P:iron ion transport"/>
    <property type="evidence" value="ECO:0007669"/>
    <property type="project" value="TreeGrafter"/>
</dbReference>
<organism evidence="16 17">
    <name type="scientific">Botryobasidium botryosum (strain FD-172 SS1)</name>
    <dbReference type="NCBI Taxonomy" id="930990"/>
    <lineage>
        <taxon>Eukaryota</taxon>
        <taxon>Fungi</taxon>
        <taxon>Dikarya</taxon>
        <taxon>Basidiomycota</taxon>
        <taxon>Agaricomycotina</taxon>
        <taxon>Agaricomycetes</taxon>
        <taxon>Cantharellales</taxon>
        <taxon>Botryobasidiaceae</taxon>
        <taxon>Botryobasidium</taxon>
    </lineage>
</organism>
<dbReference type="GO" id="GO:0052851">
    <property type="term" value="F:ferric-chelate reductase (NADPH) activity"/>
    <property type="evidence" value="ECO:0007669"/>
    <property type="project" value="UniProtKB-EC"/>
</dbReference>
<comment type="subcellular location">
    <subcellularLocation>
        <location evidence="1">Cell membrane</location>
        <topology evidence="1">Multi-pass membrane protein</topology>
    </subcellularLocation>
</comment>
<evidence type="ECO:0000256" key="14">
    <source>
        <dbReference type="SAM" id="Phobius"/>
    </source>
</evidence>
<dbReference type="InterPro" id="IPR051410">
    <property type="entry name" value="Ferric/Cupric_Reductase"/>
</dbReference>
<dbReference type="SUPFAM" id="SSF63380">
    <property type="entry name" value="Riboflavin synthase domain-like"/>
    <property type="match status" value="1"/>
</dbReference>
<feature type="compositionally biased region" description="Basic and acidic residues" evidence="13">
    <location>
        <begin position="980"/>
        <end position="1000"/>
    </location>
</feature>
<evidence type="ECO:0000256" key="5">
    <source>
        <dbReference type="ARBA" id="ARBA00022475"/>
    </source>
</evidence>
<feature type="region of interest" description="Disordered" evidence="13">
    <location>
        <begin position="551"/>
        <end position="570"/>
    </location>
</feature>
<evidence type="ECO:0000259" key="15">
    <source>
        <dbReference type="PROSITE" id="PS51384"/>
    </source>
</evidence>
<evidence type="ECO:0000256" key="3">
    <source>
        <dbReference type="ARBA" id="ARBA00012668"/>
    </source>
</evidence>
<feature type="compositionally biased region" description="Polar residues" evidence="13">
    <location>
        <begin position="866"/>
        <end position="888"/>
    </location>
</feature>
<feature type="domain" description="FAD-binding FR-type" evidence="15">
    <location>
        <begin position="544"/>
        <end position="716"/>
    </location>
</feature>
<dbReference type="EC" id="1.16.1.9" evidence="3"/>
<name>A0A067MRA2_BOTB1</name>
<dbReference type="Pfam" id="PF08030">
    <property type="entry name" value="NAD_binding_6"/>
    <property type="match status" value="1"/>
</dbReference>
<feature type="compositionally biased region" description="Basic residues" evidence="13">
    <location>
        <begin position="922"/>
        <end position="934"/>
    </location>
</feature>
<dbReference type="STRING" id="930990.A0A067MRA2"/>
<evidence type="ECO:0000256" key="8">
    <source>
        <dbReference type="ARBA" id="ARBA00022989"/>
    </source>
</evidence>